<dbReference type="Proteomes" id="UP000286576">
    <property type="component" value="Unassembled WGS sequence"/>
</dbReference>
<dbReference type="InterPro" id="IPR025091">
    <property type="entry name" value="DUF4019"/>
</dbReference>
<dbReference type="Pfam" id="PF13211">
    <property type="entry name" value="DUF4019"/>
    <property type="match status" value="1"/>
</dbReference>
<feature type="domain" description="HTH luxR-type" evidence="3">
    <location>
        <begin position="5"/>
        <end position="70"/>
    </location>
</feature>
<sequence>MTRRATDAIEDLTAKEKEALRLLLAGHDAKSSARELGLSVHTVNDRLRNARRKMEVSSSREAARILGDAEGAPPQPHAHNEMGMANESALPDPADLDETRQRGPSKAVWLAGGMLTMSVLIAIAAVTLMTGDAPANTEAATANAFEESEDAMPASRDAESMAEAEAFLAEVDAGDWEGSWEVAGAYFQSEASVAEWAAIIDPVRTPLGAVDARSIATVQRASTLPGAPEGEYEVLQFNTQFAGRAEPAIETLIMLQGADGWQVTGYFIR</sequence>
<evidence type="ECO:0000313" key="5">
    <source>
        <dbReference type="Proteomes" id="UP000286576"/>
    </source>
</evidence>
<dbReference type="RefSeq" id="WP_119588050.1">
    <property type="nucleotide sequence ID" value="NZ_CAWODQ010000002.1"/>
</dbReference>
<dbReference type="SUPFAM" id="SSF46894">
    <property type="entry name" value="C-terminal effector domain of the bipartite response regulators"/>
    <property type="match status" value="1"/>
</dbReference>
<dbReference type="SMART" id="SM00421">
    <property type="entry name" value="HTH_LUXR"/>
    <property type="match status" value="1"/>
</dbReference>
<dbReference type="InterPro" id="IPR036388">
    <property type="entry name" value="WH-like_DNA-bd_sf"/>
</dbReference>
<gene>
    <name evidence="4" type="ORF">D2V07_16760</name>
</gene>
<dbReference type="GO" id="GO:0006355">
    <property type="term" value="P:regulation of DNA-templated transcription"/>
    <property type="evidence" value="ECO:0007669"/>
    <property type="project" value="InterPro"/>
</dbReference>
<dbReference type="OrthoDB" id="7193436at2"/>
<dbReference type="InterPro" id="IPR016032">
    <property type="entry name" value="Sig_transdc_resp-reg_C-effctor"/>
</dbReference>
<dbReference type="AlphaFoldDB" id="A0A418NNL5"/>
<feature type="transmembrane region" description="Helical" evidence="2">
    <location>
        <begin position="107"/>
        <end position="129"/>
    </location>
</feature>
<keyword evidence="2" id="KW-0472">Membrane</keyword>
<dbReference type="Gene3D" id="1.10.10.10">
    <property type="entry name" value="Winged helix-like DNA-binding domain superfamily/Winged helix DNA-binding domain"/>
    <property type="match status" value="1"/>
</dbReference>
<evidence type="ECO:0000256" key="1">
    <source>
        <dbReference type="SAM" id="MobiDB-lite"/>
    </source>
</evidence>
<keyword evidence="2" id="KW-0812">Transmembrane</keyword>
<dbReference type="InterPro" id="IPR000792">
    <property type="entry name" value="Tscrpt_reg_LuxR_C"/>
</dbReference>
<dbReference type="GO" id="GO:0003677">
    <property type="term" value="F:DNA binding"/>
    <property type="evidence" value="ECO:0007669"/>
    <property type="project" value="InterPro"/>
</dbReference>
<dbReference type="PRINTS" id="PR00038">
    <property type="entry name" value="HTHLUXR"/>
</dbReference>
<feature type="region of interest" description="Disordered" evidence="1">
    <location>
        <begin position="68"/>
        <end position="102"/>
    </location>
</feature>
<evidence type="ECO:0000259" key="3">
    <source>
        <dbReference type="PROSITE" id="PS50043"/>
    </source>
</evidence>
<dbReference type="Pfam" id="PF00196">
    <property type="entry name" value="GerE"/>
    <property type="match status" value="1"/>
</dbReference>
<keyword evidence="2" id="KW-1133">Transmembrane helix</keyword>
<organism evidence="4 5">
    <name type="scientific">Aurantiacibacter zhengii</name>
    <dbReference type="NCBI Taxonomy" id="2307003"/>
    <lineage>
        <taxon>Bacteria</taxon>
        <taxon>Pseudomonadati</taxon>
        <taxon>Pseudomonadota</taxon>
        <taxon>Alphaproteobacteria</taxon>
        <taxon>Sphingomonadales</taxon>
        <taxon>Erythrobacteraceae</taxon>
        <taxon>Aurantiacibacter</taxon>
    </lineage>
</organism>
<reference evidence="4 5" key="1">
    <citation type="submission" date="2018-08" db="EMBL/GenBank/DDBJ databases">
        <title>Erythrobacter zhengii sp.nov., a bacterium isolated from deep-sea sediment.</title>
        <authorList>
            <person name="Fang C."/>
            <person name="Wu Y.-H."/>
            <person name="Sun C."/>
            <person name="Wang H."/>
            <person name="Cheng H."/>
            <person name="Meng F.-X."/>
            <person name="Wang C.-S."/>
            <person name="Xu X.-W."/>
        </authorList>
    </citation>
    <scope>NUCLEOTIDE SEQUENCE [LARGE SCALE GENOMIC DNA]</scope>
    <source>
        <strain evidence="4 5">V18</strain>
    </source>
</reference>
<name>A0A418NNL5_9SPHN</name>
<comment type="caution">
    <text evidence="4">The sequence shown here is derived from an EMBL/GenBank/DDBJ whole genome shotgun (WGS) entry which is preliminary data.</text>
</comment>
<protein>
    <submittedName>
        <fullName evidence="4">DUF4019 domain-containing protein</fullName>
    </submittedName>
</protein>
<dbReference type="PROSITE" id="PS50043">
    <property type="entry name" value="HTH_LUXR_2"/>
    <property type="match status" value="1"/>
</dbReference>
<evidence type="ECO:0000256" key="2">
    <source>
        <dbReference type="SAM" id="Phobius"/>
    </source>
</evidence>
<proteinExistence type="predicted"/>
<dbReference type="CDD" id="cd06170">
    <property type="entry name" value="LuxR_C_like"/>
    <property type="match status" value="1"/>
</dbReference>
<dbReference type="EMBL" id="QXFL01000010">
    <property type="protein sequence ID" value="RIV83396.1"/>
    <property type="molecule type" value="Genomic_DNA"/>
</dbReference>
<accession>A0A418NNL5</accession>
<keyword evidence="5" id="KW-1185">Reference proteome</keyword>
<evidence type="ECO:0000313" key="4">
    <source>
        <dbReference type="EMBL" id="RIV83396.1"/>
    </source>
</evidence>